<sequence>TSFEAKRYYGGKTNSKLKTWRINMTSHKTFDGVKIPNKSNVSWKLKEGDFNWLNLEIIKLEKYNSEKNIIID</sequence>
<gene>
    <name evidence="1" type="ORF">DHV22_11840</name>
</gene>
<evidence type="ECO:0000313" key="1">
    <source>
        <dbReference type="EMBL" id="HCY82229.1"/>
    </source>
</evidence>
<reference evidence="1 2" key="1">
    <citation type="journal article" date="2018" name="Nat. Biotechnol.">
        <title>A standardized bacterial taxonomy based on genome phylogeny substantially revises the tree of life.</title>
        <authorList>
            <person name="Parks D.H."/>
            <person name="Chuvochina M."/>
            <person name="Waite D.W."/>
            <person name="Rinke C."/>
            <person name="Skarshewski A."/>
            <person name="Chaumeil P.A."/>
            <person name="Hugenholtz P."/>
        </authorList>
    </citation>
    <scope>NUCLEOTIDE SEQUENCE [LARGE SCALE GENOMIC DNA]</scope>
    <source>
        <strain evidence="1">UBA10227</strain>
    </source>
</reference>
<protein>
    <submittedName>
        <fullName evidence="1">Uncharacterized protein</fullName>
    </submittedName>
</protein>
<evidence type="ECO:0000313" key="2">
    <source>
        <dbReference type="Proteomes" id="UP000263268"/>
    </source>
</evidence>
<organism evidence="1 2">
    <name type="scientific">Xanthomarina gelatinilytica</name>
    <dbReference type="NCBI Taxonomy" id="1137281"/>
    <lineage>
        <taxon>Bacteria</taxon>
        <taxon>Pseudomonadati</taxon>
        <taxon>Bacteroidota</taxon>
        <taxon>Flavobacteriia</taxon>
        <taxon>Flavobacteriales</taxon>
        <taxon>Flavobacteriaceae</taxon>
        <taxon>Xanthomarina</taxon>
    </lineage>
</organism>
<dbReference type="Proteomes" id="UP000263268">
    <property type="component" value="Unassembled WGS sequence"/>
</dbReference>
<dbReference type="EMBL" id="DPRK01000188">
    <property type="protein sequence ID" value="HCY82229.1"/>
    <property type="molecule type" value="Genomic_DNA"/>
</dbReference>
<accession>A0A3D6BVJ9</accession>
<comment type="caution">
    <text evidence="1">The sequence shown here is derived from an EMBL/GenBank/DDBJ whole genome shotgun (WGS) entry which is preliminary data.</text>
</comment>
<feature type="non-terminal residue" evidence="1">
    <location>
        <position position="1"/>
    </location>
</feature>
<dbReference type="InterPro" id="IPR054213">
    <property type="entry name" value="DUF6920"/>
</dbReference>
<dbReference type="AlphaFoldDB" id="A0A3D6BVJ9"/>
<name>A0A3D6BVJ9_9FLAO</name>
<dbReference type="Pfam" id="PF21900">
    <property type="entry name" value="DUF6920"/>
    <property type="match status" value="1"/>
</dbReference>
<proteinExistence type="predicted"/>